<dbReference type="CDD" id="cd06171">
    <property type="entry name" value="Sigma70_r4"/>
    <property type="match status" value="1"/>
</dbReference>
<name>A0ABZ2MC48_9BACT</name>
<dbReference type="InterPro" id="IPR011745">
    <property type="entry name" value="RNA_pol_sigma70_MYXXA"/>
</dbReference>
<proteinExistence type="predicted"/>
<reference evidence="2 3" key="1">
    <citation type="submission" date="2021-12" db="EMBL/GenBank/DDBJ databases">
        <title>Discovery of the Pendulisporaceae a myxobacterial family with distinct sporulation behavior and unique specialized metabolism.</title>
        <authorList>
            <person name="Garcia R."/>
            <person name="Popoff A."/>
            <person name="Bader C.D."/>
            <person name="Loehr J."/>
            <person name="Walesch S."/>
            <person name="Walt C."/>
            <person name="Boldt J."/>
            <person name="Bunk B."/>
            <person name="Haeckl F.J.F.P.J."/>
            <person name="Gunesch A.P."/>
            <person name="Birkelbach J."/>
            <person name="Nuebel U."/>
            <person name="Pietschmann T."/>
            <person name="Bach T."/>
            <person name="Mueller R."/>
        </authorList>
    </citation>
    <scope>NUCLEOTIDE SEQUENCE [LARGE SCALE GENOMIC DNA]</scope>
    <source>
        <strain evidence="2 3">MSr11954</strain>
    </source>
</reference>
<evidence type="ECO:0000313" key="3">
    <source>
        <dbReference type="Proteomes" id="UP001370348"/>
    </source>
</evidence>
<sequence>MATRLAESLFAHAEAGLVQELRSIENLESLLENFLATARSTWPGIDIHDDDFMQHIATHLASVPASELAQTLSRLFAADLFLALACARGNTRALAHFDRVYLQPASLHVRASKMSHVEPADVEQLLREKLFVADAASNRAPKIALYAGRGPLAAWVRVAATRTALSVQRSSGAAGKGAADRDAEALLTFAAADNPEMEHVRAQYSDAFRLAFHDALHLLSAEERNVLRLTVADGLSAEAVARIFGVHRATVTRRLASARDALFVGMRKLLAERLQLDHAEFESLMGTLLSQFDVSVQRVLHETKNTE</sequence>
<accession>A0ABZ2MC48</accession>
<organism evidence="2 3">
    <name type="scientific">Pendulispora albinea</name>
    <dbReference type="NCBI Taxonomy" id="2741071"/>
    <lineage>
        <taxon>Bacteria</taxon>
        <taxon>Pseudomonadati</taxon>
        <taxon>Myxococcota</taxon>
        <taxon>Myxococcia</taxon>
        <taxon>Myxococcales</taxon>
        <taxon>Sorangiineae</taxon>
        <taxon>Pendulisporaceae</taxon>
        <taxon>Pendulispora</taxon>
    </lineage>
</organism>
<dbReference type="EMBL" id="CP089984">
    <property type="protein sequence ID" value="WXB20088.1"/>
    <property type="molecule type" value="Genomic_DNA"/>
</dbReference>
<evidence type="ECO:0000259" key="1">
    <source>
        <dbReference type="Pfam" id="PF08281"/>
    </source>
</evidence>
<evidence type="ECO:0000313" key="2">
    <source>
        <dbReference type="EMBL" id="WXB20088.1"/>
    </source>
</evidence>
<dbReference type="Pfam" id="PF08281">
    <property type="entry name" value="Sigma70_r4_2"/>
    <property type="match status" value="1"/>
</dbReference>
<dbReference type="RefSeq" id="WP_394829690.1">
    <property type="nucleotide sequence ID" value="NZ_CP089984.1"/>
</dbReference>
<dbReference type="SUPFAM" id="SSF88659">
    <property type="entry name" value="Sigma3 and sigma4 domains of RNA polymerase sigma factors"/>
    <property type="match status" value="1"/>
</dbReference>
<dbReference type="InterPro" id="IPR013324">
    <property type="entry name" value="RNA_pol_sigma_r3/r4-like"/>
</dbReference>
<dbReference type="Proteomes" id="UP001370348">
    <property type="component" value="Chromosome"/>
</dbReference>
<dbReference type="NCBIfam" id="TIGR03001">
    <property type="entry name" value="Sig-70_gmx1"/>
    <property type="match status" value="1"/>
</dbReference>
<dbReference type="InterPro" id="IPR036388">
    <property type="entry name" value="WH-like_DNA-bd_sf"/>
</dbReference>
<dbReference type="Gene3D" id="1.10.10.10">
    <property type="entry name" value="Winged helix-like DNA-binding domain superfamily/Winged helix DNA-binding domain"/>
    <property type="match status" value="1"/>
</dbReference>
<gene>
    <name evidence="2" type="ORF">LZC94_23055</name>
</gene>
<dbReference type="InterPro" id="IPR013249">
    <property type="entry name" value="RNA_pol_sigma70_r4_t2"/>
</dbReference>
<protein>
    <submittedName>
        <fullName evidence="2">Transcriptional regulator</fullName>
    </submittedName>
</protein>
<keyword evidence="3" id="KW-1185">Reference proteome</keyword>
<feature type="domain" description="RNA polymerase sigma factor 70 region 4 type 2" evidence="1">
    <location>
        <begin position="210"/>
        <end position="262"/>
    </location>
</feature>